<evidence type="ECO:0000313" key="10">
    <source>
        <dbReference type="EMBL" id="TQD39546.1"/>
    </source>
</evidence>
<name>A0A507ZP73_9GAMM</name>
<dbReference type="InterPro" id="IPR018311">
    <property type="entry name" value="Autoind_synth_CS"/>
</dbReference>
<evidence type="ECO:0000256" key="9">
    <source>
        <dbReference type="RuleBase" id="RU361135"/>
    </source>
</evidence>
<evidence type="ECO:0000256" key="5">
    <source>
        <dbReference type="ARBA" id="ARBA00022691"/>
    </source>
</evidence>
<evidence type="ECO:0000256" key="6">
    <source>
        <dbReference type="ARBA" id="ARBA00022929"/>
    </source>
</evidence>
<dbReference type="PROSITE" id="PS51187">
    <property type="entry name" value="AUTOINDUCER_SYNTH_2"/>
    <property type="match status" value="1"/>
</dbReference>
<dbReference type="PRINTS" id="PR01549">
    <property type="entry name" value="AUTOINDCRSYN"/>
</dbReference>
<comment type="caution">
    <text evidence="10">The sequence shown here is derived from an EMBL/GenBank/DDBJ whole genome shotgun (WGS) entry which is preliminary data.</text>
</comment>
<dbReference type="PANTHER" id="PTHR39322">
    <property type="entry name" value="ACYL-HOMOSERINE-LACTONE SYNTHASE"/>
    <property type="match status" value="1"/>
</dbReference>
<dbReference type="InterPro" id="IPR001690">
    <property type="entry name" value="Autoind_synthase"/>
</dbReference>
<dbReference type="SUPFAM" id="SSF55729">
    <property type="entry name" value="Acyl-CoA N-acyltransferases (Nat)"/>
    <property type="match status" value="1"/>
</dbReference>
<comment type="similarity">
    <text evidence="8 9">Belongs to the autoinducer synthase family.</text>
</comment>
<keyword evidence="6 8" id="KW-0071">Autoinducer synthesis</keyword>
<dbReference type="AlphaFoldDB" id="A0A507ZP73"/>
<comment type="catalytic activity">
    <reaction evidence="7 9">
        <text>a fatty acyl-[ACP] + S-adenosyl-L-methionine = an N-acyl-L-homoserine lactone + S-methyl-5'-thioadenosine + holo-[ACP] + H(+)</text>
        <dbReference type="Rhea" id="RHEA:10096"/>
        <dbReference type="Rhea" id="RHEA-COMP:9685"/>
        <dbReference type="Rhea" id="RHEA-COMP:14125"/>
        <dbReference type="ChEBI" id="CHEBI:15378"/>
        <dbReference type="ChEBI" id="CHEBI:17509"/>
        <dbReference type="ChEBI" id="CHEBI:55474"/>
        <dbReference type="ChEBI" id="CHEBI:59789"/>
        <dbReference type="ChEBI" id="CHEBI:64479"/>
        <dbReference type="ChEBI" id="CHEBI:138651"/>
        <dbReference type="EC" id="2.3.1.184"/>
    </reaction>
</comment>
<dbReference type="Pfam" id="PF00765">
    <property type="entry name" value="Autoind_synth"/>
    <property type="match status" value="1"/>
</dbReference>
<dbReference type="PROSITE" id="PS00949">
    <property type="entry name" value="AUTOINDUCER_SYNTH_1"/>
    <property type="match status" value="1"/>
</dbReference>
<keyword evidence="5 9" id="KW-0949">S-adenosyl-L-methionine</keyword>
<keyword evidence="4 9" id="KW-0808">Transferase</keyword>
<evidence type="ECO:0000256" key="7">
    <source>
        <dbReference type="ARBA" id="ARBA00048576"/>
    </source>
</evidence>
<accession>A0A507ZP73</accession>
<dbReference type="Gene3D" id="3.40.630.30">
    <property type="match status" value="1"/>
</dbReference>
<proteinExistence type="inferred from homology"/>
<protein>
    <recommendedName>
        <fullName evidence="2 9">Acyl-homoserine-lactone synthase</fullName>
        <ecNumber evidence="1 9">2.3.1.184</ecNumber>
    </recommendedName>
    <alternativeName>
        <fullName evidence="9">Autoinducer synthesis protein</fullName>
    </alternativeName>
</protein>
<dbReference type="Proteomes" id="UP000318212">
    <property type="component" value="Unassembled WGS sequence"/>
</dbReference>
<gene>
    <name evidence="10" type="ORF">FKV25_15410</name>
</gene>
<dbReference type="PANTHER" id="PTHR39322:SF1">
    <property type="entry name" value="ISOVALERYL-HOMOSERINE LACTONE SYNTHASE"/>
    <property type="match status" value="1"/>
</dbReference>
<keyword evidence="11" id="KW-1185">Reference proteome</keyword>
<dbReference type="EMBL" id="VICE01000148">
    <property type="protein sequence ID" value="TQD39546.1"/>
    <property type="molecule type" value="Genomic_DNA"/>
</dbReference>
<dbReference type="InterPro" id="IPR016181">
    <property type="entry name" value="Acyl_CoA_acyltransferase"/>
</dbReference>
<dbReference type="GO" id="GO:0007165">
    <property type="term" value="P:signal transduction"/>
    <property type="evidence" value="ECO:0007669"/>
    <property type="project" value="TreeGrafter"/>
</dbReference>
<evidence type="ECO:0000256" key="2">
    <source>
        <dbReference type="ARBA" id="ARBA00018768"/>
    </source>
</evidence>
<dbReference type="GO" id="GO:0061579">
    <property type="term" value="F:N-acyl homoserine lactone synthase activity"/>
    <property type="evidence" value="ECO:0007669"/>
    <property type="project" value="UniProtKB-UniRule"/>
</dbReference>
<evidence type="ECO:0000256" key="4">
    <source>
        <dbReference type="ARBA" id="ARBA00022679"/>
    </source>
</evidence>
<evidence type="ECO:0000256" key="1">
    <source>
        <dbReference type="ARBA" id="ARBA00012340"/>
    </source>
</evidence>
<sequence length="213" mass="23014">MECVGMTEFTVARAGEPRLSPALFDSMLRLRAEVFGERLGWAVRVEVGREHDRFDLLGPDYVIAHEGDRAIGCCRLLPSLGPNMLGDVFPALAAPSGVPRGSRIIEVSRFAVTTAREADDDACGHRFGDIPARLVAEVLGFSARQGMECVVGVTSAGFERLLRRLDLDLQRLGPARRIGSVTSLAFRLPLHAGNLAVARQLQATRAVPLARAA</sequence>
<evidence type="ECO:0000313" key="11">
    <source>
        <dbReference type="Proteomes" id="UP000318212"/>
    </source>
</evidence>
<evidence type="ECO:0000256" key="8">
    <source>
        <dbReference type="PROSITE-ProRule" id="PRU00533"/>
    </source>
</evidence>
<keyword evidence="3 8" id="KW-0673">Quorum sensing</keyword>
<organism evidence="10 11">
    <name type="scientific">Marilutibacter aestuarii</name>
    <dbReference type="NCBI Taxonomy" id="1706195"/>
    <lineage>
        <taxon>Bacteria</taxon>
        <taxon>Pseudomonadati</taxon>
        <taxon>Pseudomonadota</taxon>
        <taxon>Gammaproteobacteria</taxon>
        <taxon>Lysobacterales</taxon>
        <taxon>Lysobacteraceae</taxon>
        <taxon>Marilutibacter</taxon>
    </lineage>
</organism>
<evidence type="ECO:0000256" key="3">
    <source>
        <dbReference type="ARBA" id="ARBA00022654"/>
    </source>
</evidence>
<dbReference type="GO" id="GO:0009372">
    <property type="term" value="P:quorum sensing"/>
    <property type="evidence" value="ECO:0007669"/>
    <property type="project" value="UniProtKB-UniRule"/>
</dbReference>
<reference evidence="10 11" key="1">
    <citation type="submission" date="2019-06" db="EMBL/GenBank/DDBJ databases">
        <title>Lysobacter alkalisoli sp. nov. isolated from saline soil.</title>
        <authorList>
            <person name="Sun J.-Q."/>
            <person name="Xu L."/>
        </authorList>
    </citation>
    <scope>NUCLEOTIDE SEQUENCE [LARGE SCALE GENOMIC DNA]</scope>
    <source>
        <strain evidence="10 11">JCM 31130</strain>
    </source>
</reference>
<dbReference type="OrthoDB" id="6023281at2"/>
<dbReference type="EC" id="2.3.1.184" evidence="1 9"/>